<dbReference type="GO" id="GO:0000271">
    <property type="term" value="P:polysaccharide biosynthetic process"/>
    <property type="evidence" value="ECO:0007669"/>
    <property type="project" value="InterPro"/>
</dbReference>
<dbReference type="GO" id="GO:0016628">
    <property type="term" value="F:oxidoreductase activity, acting on the CH-CH group of donors, NAD or NADP as acceptor"/>
    <property type="evidence" value="ECO:0007669"/>
    <property type="project" value="InterPro"/>
</dbReference>
<dbReference type="InterPro" id="IPR036291">
    <property type="entry name" value="NAD(P)-bd_dom_sf"/>
</dbReference>
<evidence type="ECO:0000259" key="3">
    <source>
        <dbReference type="SMART" id="SM00984"/>
    </source>
</evidence>
<dbReference type="AlphaFoldDB" id="X1B0A0"/>
<feature type="non-terminal residue" evidence="4">
    <location>
        <position position="288"/>
    </location>
</feature>
<dbReference type="InterPro" id="IPR036220">
    <property type="entry name" value="UDP-Glc/GDP-Man_DH_C_sf"/>
</dbReference>
<dbReference type="GO" id="GO:0051287">
    <property type="term" value="F:NAD binding"/>
    <property type="evidence" value="ECO:0007669"/>
    <property type="project" value="InterPro"/>
</dbReference>
<dbReference type="SUPFAM" id="SSF48179">
    <property type="entry name" value="6-phosphogluconate dehydrogenase C-terminal domain-like"/>
    <property type="match status" value="1"/>
</dbReference>
<dbReference type="EMBL" id="BART01011831">
    <property type="protein sequence ID" value="GAG89084.1"/>
    <property type="molecule type" value="Genomic_DNA"/>
</dbReference>
<dbReference type="InterPro" id="IPR008927">
    <property type="entry name" value="6-PGluconate_DH-like_C_sf"/>
</dbReference>
<keyword evidence="2" id="KW-0520">NAD</keyword>
<dbReference type="Gene3D" id="3.40.50.720">
    <property type="entry name" value="NAD(P)-binding Rossmann-like Domain"/>
    <property type="match status" value="2"/>
</dbReference>
<sequence length="288" mass="32093">AAEEIAGHGKNVKVVVLESTTYPGTSEEVLLPLLSRDGRKVGRDFFLAFSPERVDPGNEKYPTRKIPKIIGGITPQCTRTAARLYSHAVDNIVPVSSARVAEMVKLLENTFRSVNIGLINEMALMCHQMEIDVWEVIRGASTKPFGYIPFYPGPGLGGHCLPIDPLYLSWKARLSKFNPRFIELASEINESMPAYVVTRITDILNGKRKSVKGSKIFILGVAYKRDVSDTRESPAIEVITRLLERDARVYYNDPHVPVFSANHFRLKSVELTAANLKKADCVVIITDH</sequence>
<dbReference type="InterPro" id="IPR014027">
    <property type="entry name" value="UDP-Glc/GDP-Man_DH_C"/>
</dbReference>
<comment type="caution">
    <text evidence="4">The sequence shown here is derived from an EMBL/GenBank/DDBJ whole genome shotgun (WGS) entry which is preliminary data.</text>
</comment>
<keyword evidence="1" id="KW-0560">Oxidoreductase</keyword>
<name>X1B0A0_9ZZZZ</name>
<accession>X1B0A0</accession>
<feature type="non-terminal residue" evidence="4">
    <location>
        <position position="1"/>
    </location>
</feature>
<dbReference type="InterPro" id="IPR001732">
    <property type="entry name" value="UDP-Glc/GDP-Man_DH_N"/>
</dbReference>
<evidence type="ECO:0000256" key="2">
    <source>
        <dbReference type="ARBA" id="ARBA00023027"/>
    </source>
</evidence>
<dbReference type="PIRSF" id="PIRSF500136">
    <property type="entry name" value="UDP_ManNAc_DH"/>
    <property type="match status" value="1"/>
</dbReference>
<dbReference type="GO" id="GO:0016616">
    <property type="term" value="F:oxidoreductase activity, acting on the CH-OH group of donors, NAD or NADP as acceptor"/>
    <property type="evidence" value="ECO:0007669"/>
    <property type="project" value="InterPro"/>
</dbReference>
<dbReference type="SUPFAM" id="SSF51735">
    <property type="entry name" value="NAD(P)-binding Rossmann-fold domains"/>
    <property type="match status" value="1"/>
</dbReference>
<dbReference type="SMART" id="SM00984">
    <property type="entry name" value="UDPG_MGDP_dh_C"/>
    <property type="match status" value="1"/>
</dbReference>
<dbReference type="InterPro" id="IPR014026">
    <property type="entry name" value="UDP-Glc/GDP-Man_DH_dimer"/>
</dbReference>
<reference evidence="4" key="1">
    <citation type="journal article" date="2014" name="Front. Microbiol.">
        <title>High frequency of phylogenetically diverse reductive dehalogenase-homologous genes in deep subseafloor sedimentary metagenomes.</title>
        <authorList>
            <person name="Kawai M."/>
            <person name="Futagami T."/>
            <person name="Toyoda A."/>
            <person name="Takaki Y."/>
            <person name="Nishi S."/>
            <person name="Hori S."/>
            <person name="Arai W."/>
            <person name="Tsubouchi T."/>
            <person name="Morono Y."/>
            <person name="Uchiyama I."/>
            <person name="Ito T."/>
            <person name="Fujiyama A."/>
            <person name="Inagaki F."/>
            <person name="Takami H."/>
        </authorList>
    </citation>
    <scope>NUCLEOTIDE SEQUENCE</scope>
    <source>
        <strain evidence="4">Expedition CK06-06</strain>
    </source>
</reference>
<dbReference type="PIRSF" id="PIRSF000124">
    <property type="entry name" value="UDPglc_GDPman_dh"/>
    <property type="match status" value="1"/>
</dbReference>
<organism evidence="4">
    <name type="scientific">marine sediment metagenome</name>
    <dbReference type="NCBI Taxonomy" id="412755"/>
    <lineage>
        <taxon>unclassified sequences</taxon>
        <taxon>metagenomes</taxon>
        <taxon>ecological metagenomes</taxon>
    </lineage>
</organism>
<gene>
    <name evidence="4" type="ORF">S01H4_24988</name>
</gene>
<dbReference type="Pfam" id="PF03720">
    <property type="entry name" value="UDPG_MGDP_dh_C"/>
    <property type="match status" value="1"/>
</dbReference>
<dbReference type="Pfam" id="PF03721">
    <property type="entry name" value="UDPG_MGDP_dh_N"/>
    <property type="match status" value="1"/>
</dbReference>
<dbReference type="NCBIfam" id="TIGR03026">
    <property type="entry name" value="NDP-sugDHase"/>
    <property type="match status" value="1"/>
</dbReference>
<dbReference type="InterPro" id="IPR017476">
    <property type="entry name" value="UDP-Glc/GDP-Man"/>
</dbReference>
<evidence type="ECO:0000313" key="4">
    <source>
        <dbReference type="EMBL" id="GAG89084.1"/>
    </source>
</evidence>
<evidence type="ECO:0000256" key="1">
    <source>
        <dbReference type="ARBA" id="ARBA00023002"/>
    </source>
</evidence>
<feature type="domain" description="UDP-glucose/GDP-mannose dehydrogenase C-terminal" evidence="3">
    <location>
        <begin position="217"/>
        <end position="288"/>
    </location>
</feature>
<dbReference type="InterPro" id="IPR028359">
    <property type="entry name" value="UDP_ManNAc/GlcNAc_DH"/>
</dbReference>
<dbReference type="Pfam" id="PF00984">
    <property type="entry name" value="UDPG_MGDP_dh"/>
    <property type="match status" value="1"/>
</dbReference>
<dbReference type="PANTHER" id="PTHR43491:SF1">
    <property type="entry name" value="UDP-N-ACETYL-D-MANNOSAMINE DEHYDROGENASE"/>
    <property type="match status" value="1"/>
</dbReference>
<protein>
    <recommendedName>
        <fullName evidence="3">UDP-glucose/GDP-mannose dehydrogenase C-terminal domain-containing protein</fullName>
    </recommendedName>
</protein>
<proteinExistence type="predicted"/>
<dbReference type="PANTHER" id="PTHR43491">
    <property type="entry name" value="UDP-N-ACETYL-D-MANNOSAMINE DEHYDROGENASE"/>
    <property type="match status" value="1"/>
</dbReference>
<dbReference type="SUPFAM" id="SSF52413">
    <property type="entry name" value="UDP-glucose/GDP-mannose dehydrogenase C-terminal domain"/>
    <property type="match status" value="1"/>
</dbReference>